<dbReference type="PANTHER" id="PTHR30489">
    <property type="entry name" value="LIPOPROTEIN-RELEASING SYSTEM TRANSMEMBRANE PROTEIN LOLE"/>
    <property type="match status" value="1"/>
</dbReference>
<dbReference type="GO" id="GO:0044874">
    <property type="term" value="P:lipoprotein localization to outer membrane"/>
    <property type="evidence" value="ECO:0007669"/>
    <property type="project" value="TreeGrafter"/>
</dbReference>
<dbReference type="EMBL" id="QZCH01000022">
    <property type="protein sequence ID" value="RJG42034.1"/>
    <property type="molecule type" value="Genomic_DNA"/>
</dbReference>
<sequence length="404" mass="43807">MIGLRYSRAKHKNRFISFISLSSMIGIMLGVAVLIIGVSAMNGFEQELRQRILAVVPHGELETPDKPFANWQQVVEKIEQDHQVIAAAPYIKMTGMLQKGNDMKAVAVKAIDPAQEQLVTQVNQYMPAASWQSLSQVNHEIVIGQGIAKQLGLVVGDKVTLILPNTSNSHKLSAPKRARLTVIGLFEVGGQLDNNLAFVNLGLAETLTPGVNGVAFKTNDVMDAMAISKRVGYASGERVYIRPWLRSQGNIYQDIQMVKTLMYVILLMVVAVACFNIVSTLVMSVNEKKSDIAILQTMGARPALIRNIFIVQGLLNGVVGALLGVVIGTLAALNLTAIFNGVEVLLGRQLLSADVYFINFIPTQLQLSDVSVIAVVAIVMSLVATLYPAWRASKVQPAQQLGHG</sequence>
<name>A0A418YBZ8_9GAMM</name>
<evidence type="ECO:0000256" key="3">
    <source>
        <dbReference type="ARBA" id="ARBA00022448"/>
    </source>
</evidence>
<dbReference type="OrthoDB" id="9808461at2"/>
<feature type="domain" description="ABC3 transporter permease C-terminal" evidence="9">
    <location>
        <begin position="264"/>
        <end position="397"/>
    </location>
</feature>
<feature type="transmembrane region" description="Helical" evidence="8">
    <location>
        <begin position="370"/>
        <end position="390"/>
    </location>
</feature>
<dbReference type="Proteomes" id="UP000283255">
    <property type="component" value="Unassembled WGS sequence"/>
</dbReference>
<keyword evidence="4" id="KW-1003">Cell membrane</keyword>
<comment type="similarity">
    <text evidence="2">Belongs to the ABC-4 integral membrane protein family. LolC/E subfamily.</text>
</comment>
<keyword evidence="5 8" id="KW-0812">Transmembrane</keyword>
<comment type="caution">
    <text evidence="11">The sequence shown here is derived from an EMBL/GenBank/DDBJ whole genome shotgun (WGS) entry which is preliminary data.</text>
</comment>
<dbReference type="Pfam" id="PF02687">
    <property type="entry name" value="FtsX"/>
    <property type="match status" value="1"/>
</dbReference>
<evidence type="ECO:0000256" key="7">
    <source>
        <dbReference type="ARBA" id="ARBA00023136"/>
    </source>
</evidence>
<keyword evidence="6 8" id="KW-1133">Transmembrane helix</keyword>
<feature type="transmembrane region" description="Helical" evidence="8">
    <location>
        <begin position="15"/>
        <end position="41"/>
    </location>
</feature>
<evidence type="ECO:0000259" key="9">
    <source>
        <dbReference type="Pfam" id="PF02687"/>
    </source>
</evidence>
<feature type="transmembrane region" description="Helical" evidence="8">
    <location>
        <begin position="261"/>
        <end position="283"/>
    </location>
</feature>
<dbReference type="InterPro" id="IPR011925">
    <property type="entry name" value="LolCE_TM"/>
</dbReference>
<feature type="transmembrane region" description="Helical" evidence="8">
    <location>
        <begin position="304"/>
        <end position="333"/>
    </location>
</feature>
<dbReference type="InterPro" id="IPR003838">
    <property type="entry name" value="ABC3_permease_C"/>
</dbReference>
<evidence type="ECO:0000256" key="4">
    <source>
        <dbReference type="ARBA" id="ARBA00022475"/>
    </source>
</evidence>
<dbReference type="AlphaFoldDB" id="A0A418YBZ8"/>
<dbReference type="PANTHER" id="PTHR30489:SF0">
    <property type="entry name" value="LIPOPROTEIN-RELEASING SYSTEM TRANSMEMBRANE PROTEIN LOLE"/>
    <property type="match status" value="1"/>
</dbReference>
<evidence type="ECO:0000259" key="10">
    <source>
        <dbReference type="Pfam" id="PF12704"/>
    </source>
</evidence>
<evidence type="ECO:0000256" key="8">
    <source>
        <dbReference type="SAM" id="Phobius"/>
    </source>
</evidence>
<evidence type="ECO:0000256" key="5">
    <source>
        <dbReference type="ARBA" id="ARBA00022692"/>
    </source>
</evidence>
<keyword evidence="3" id="KW-0813">Transport</keyword>
<gene>
    <name evidence="11" type="primary">lolE</name>
    <name evidence="11" type="ORF">D1Z90_15305</name>
</gene>
<accession>A0A418YBZ8</accession>
<protein>
    <submittedName>
        <fullName evidence="11">Lipoprotein-releasing ABC transporter permease subunit LolE</fullName>
    </submittedName>
</protein>
<reference evidence="11 12" key="1">
    <citation type="submission" date="2018-09" db="EMBL/GenBank/DDBJ databases">
        <authorList>
            <person name="Wang F."/>
        </authorList>
    </citation>
    <scope>NUCLEOTIDE SEQUENCE [LARGE SCALE GENOMIC DNA]</scope>
    <source>
        <strain evidence="11 12">PLHSC7-2</strain>
    </source>
</reference>
<evidence type="ECO:0000256" key="1">
    <source>
        <dbReference type="ARBA" id="ARBA00004651"/>
    </source>
</evidence>
<evidence type="ECO:0000313" key="12">
    <source>
        <dbReference type="Proteomes" id="UP000283255"/>
    </source>
</evidence>
<proteinExistence type="inferred from homology"/>
<keyword evidence="7 8" id="KW-0472">Membrane</keyword>
<organism evidence="11 12">
    <name type="scientific">Motilimonas pumila</name>
    <dbReference type="NCBI Taxonomy" id="2303987"/>
    <lineage>
        <taxon>Bacteria</taxon>
        <taxon>Pseudomonadati</taxon>
        <taxon>Pseudomonadota</taxon>
        <taxon>Gammaproteobacteria</taxon>
        <taxon>Alteromonadales</taxon>
        <taxon>Alteromonadales genera incertae sedis</taxon>
        <taxon>Motilimonas</taxon>
    </lineage>
</organism>
<evidence type="ECO:0000313" key="11">
    <source>
        <dbReference type="EMBL" id="RJG42034.1"/>
    </source>
</evidence>
<comment type="subcellular location">
    <subcellularLocation>
        <location evidence="1">Cell membrane</location>
        <topology evidence="1">Multi-pass membrane protein</topology>
    </subcellularLocation>
</comment>
<keyword evidence="11" id="KW-0449">Lipoprotein</keyword>
<dbReference type="NCBIfam" id="NF008357">
    <property type="entry name" value="PRK11146.1"/>
    <property type="match status" value="1"/>
</dbReference>
<dbReference type="GO" id="GO:0042953">
    <property type="term" value="P:lipoprotein transport"/>
    <property type="evidence" value="ECO:0007669"/>
    <property type="project" value="InterPro"/>
</dbReference>
<reference evidence="11 12" key="2">
    <citation type="submission" date="2019-01" db="EMBL/GenBank/DDBJ databases">
        <title>Motilimonas pumilus sp. nov., isolated from the gut of sea cucumber (Apostichopus japonicus).</title>
        <authorList>
            <person name="Wang F.-Q."/>
            <person name="Ren L.-H."/>
            <person name="Lin Y.-W."/>
            <person name="Sun G.-H."/>
            <person name="Du Z.-J."/>
            <person name="Zhao J.-X."/>
            <person name="Liu X.-J."/>
            <person name="Liu L.-J."/>
        </authorList>
    </citation>
    <scope>NUCLEOTIDE SEQUENCE [LARGE SCALE GENOMIC DNA]</scope>
    <source>
        <strain evidence="11 12">PLHSC7-2</strain>
    </source>
</reference>
<keyword evidence="12" id="KW-1185">Reference proteome</keyword>
<dbReference type="NCBIfam" id="TIGR02212">
    <property type="entry name" value="lolCE"/>
    <property type="match status" value="1"/>
</dbReference>
<dbReference type="GO" id="GO:0098797">
    <property type="term" value="C:plasma membrane protein complex"/>
    <property type="evidence" value="ECO:0007669"/>
    <property type="project" value="TreeGrafter"/>
</dbReference>
<dbReference type="InterPro" id="IPR025857">
    <property type="entry name" value="MacB_PCD"/>
</dbReference>
<evidence type="ECO:0000256" key="6">
    <source>
        <dbReference type="ARBA" id="ARBA00022989"/>
    </source>
</evidence>
<dbReference type="InterPro" id="IPR051447">
    <property type="entry name" value="Lipoprotein-release_system"/>
</dbReference>
<evidence type="ECO:0000256" key="2">
    <source>
        <dbReference type="ARBA" id="ARBA00005236"/>
    </source>
</evidence>
<dbReference type="Pfam" id="PF12704">
    <property type="entry name" value="MacB_PCD"/>
    <property type="match status" value="1"/>
</dbReference>
<feature type="domain" description="MacB-like periplasmic core" evidence="10">
    <location>
        <begin position="22"/>
        <end position="230"/>
    </location>
</feature>